<evidence type="ECO:0000313" key="3">
    <source>
        <dbReference type="Proteomes" id="UP000265520"/>
    </source>
</evidence>
<dbReference type="Proteomes" id="UP000265520">
    <property type="component" value="Unassembled WGS sequence"/>
</dbReference>
<evidence type="ECO:0000313" key="2">
    <source>
        <dbReference type="EMBL" id="MCI48547.1"/>
    </source>
</evidence>
<feature type="region of interest" description="Disordered" evidence="1">
    <location>
        <begin position="32"/>
        <end position="59"/>
    </location>
</feature>
<evidence type="ECO:0000256" key="1">
    <source>
        <dbReference type="SAM" id="MobiDB-lite"/>
    </source>
</evidence>
<comment type="caution">
    <text evidence="2">The sequence shown here is derived from an EMBL/GenBank/DDBJ whole genome shotgun (WGS) entry which is preliminary data.</text>
</comment>
<dbReference type="EMBL" id="LXQA010387911">
    <property type="protein sequence ID" value="MCI48547.1"/>
    <property type="molecule type" value="Genomic_DNA"/>
</dbReference>
<name>A0A392SJC8_9FABA</name>
<proteinExistence type="predicted"/>
<feature type="compositionally biased region" description="Polar residues" evidence="1">
    <location>
        <begin position="32"/>
        <end position="52"/>
    </location>
</feature>
<sequence length="59" mass="6313">MSALPDAKKGLPNNKGSTSLSFAMTRMIKSAGNTNSATRTNGEYHTDAQWTDPQKIIAS</sequence>
<accession>A0A392SJC8</accession>
<protein>
    <submittedName>
        <fullName evidence="2">Uncharacterized protein</fullName>
    </submittedName>
</protein>
<keyword evidence="3" id="KW-1185">Reference proteome</keyword>
<feature type="non-terminal residue" evidence="2">
    <location>
        <position position="59"/>
    </location>
</feature>
<organism evidence="2 3">
    <name type="scientific">Trifolium medium</name>
    <dbReference type="NCBI Taxonomy" id="97028"/>
    <lineage>
        <taxon>Eukaryota</taxon>
        <taxon>Viridiplantae</taxon>
        <taxon>Streptophyta</taxon>
        <taxon>Embryophyta</taxon>
        <taxon>Tracheophyta</taxon>
        <taxon>Spermatophyta</taxon>
        <taxon>Magnoliopsida</taxon>
        <taxon>eudicotyledons</taxon>
        <taxon>Gunneridae</taxon>
        <taxon>Pentapetalae</taxon>
        <taxon>rosids</taxon>
        <taxon>fabids</taxon>
        <taxon>Fabales</taxon>
        <taxon>Fabaceae</taxon>
        <taxon>Papilionoideae</taxon>
        <taxon>50 kb inversion clade</taxon>
        <taxon>NPAAA clade</taxon>
        <taxon>Hologalegina</taxon>
        <taxon>IRL clade</taxon>
        <taxon>Trifolieae</taxon>
        <taxon>Trifolium</taxon>
    </lineage>
</organism>
<reference evidence="2 3" key="1">
    <citation type="journal article" date="2018" name="Front. Plant Sci.">
        <title>Red Clover (Trifolium pratense) and Zigzag Clover (T. medium) - A Picture of Genomic Similarities and Differences.</title>
        <authorList>
            <person name="Dluhosova J."/>
            <person name="Istvanek J."/>
            <person name="Nedelnik J."/>
            <person name="Repkova J."/>
        </authorList>
    </citation>
    <scope>NUCLEOTIDE SEQUENCE [LARGE SCALE GENOMIC DNA]</scope>
    <source>
        <strain evidence="3">cv. 10/8</strain>
        <tissue evidence="2">Leaf</tissue>
    </source>
</reference>
<dbReference type="AlphaFoldDB" id="A0A392SJC8"/>